<dbReference type="EMBL" id="VBOV01000235">
    <property type="protein sequence ID" value="TMQ55969.1"/>
    <property type="molecule type" value="Genomic_DNA"/>
</dbReference>
<gene>
    <name evidence="2" type="ORF">E6K71_06265</name>
    <name evidence="3" type="ORF">E6K75_08985</name>
</gene>
<evidence type="ECO:0000313" key="3">
    <source>
        <dbReference type="EMBL" id="TMQ55969.1"/>
    </source>
</evidence>
<dbReference type="Proteomes" id="UP000316292">
    <property type="component" value="Unassembled WGS sequence"/>
</dbReference>
<dbReference type="EMBL" id="VBOR01000063">
    <property type="protein sequence ID" value="TMQ48932.1"/>
    <property type="molecule type" value="Genomic_DNA"/>
</dbReference>
<feature type="domain" description="C4-type zinc ribbon" evidence="1">
    <location>
        <begin position="80"/>
        <end position="111"/>
    </location>
</feature>
<reference evidence="4 5" key="1">
    <citation type="journal article" date="2019" name="Nat. Microbiol.">
        <title>Mediterranean grassland soil C-N compound turnover is dependent on rainfall and depth, and is mediated by genomically divergent microorganisms.</title>
        <authorList>
            <person name="Diamond S."/>
            <person name="Andeer P.F."/>
            <person name="Li Z."/>
            <person name="Crits-Christoph A."/>
            <person name="Burstein D."/>
            <person name="Anantharaman K."/>
            <person name="Lane K.R."/>
            <person name="Thomas B.C."/>
            <person name="Pan C."/>
            <person name="Northen T.R."/>
            <person name="Banfield J.F."/>
        </authorList>
    </citation>
    <scope>NUCLEOTIDE SEQUENCE [LARGE SCALE GENOMIC DNA]</scope>
    <source>
        <strain evidence="2">WS_1</strain>
        <strain evidence="3">WS_5</strain>
    </source>
</reference>
<dbReference type="AlphaFoldDB" id="A0A538SC43"/>
<accession>A0A538SC43</accession>
<name>A0A538SC43_UNCEI</name>
<comment type="caution">
    <text evidence="2">The sequence shown here is derived from an EMBL/GenBank/DDBJ whole genome shotgun (WGS) entry which is preliminary data.</text>
</comment>
<evidence type="ECO:0000313" key="5">
    <source>
        <dbReference type="Proteomes" id="UP000320913"/>
    </source>
</evidence>
<organism evidence="2 4">
    <name type="scientific">Eiseniibacteriota bacterium</name>
    <dbReference type="NCBI Taxonomy" id="2212470"/>
    <lineage>
        <taxon>Bacteria</taxon>
        <taxon>Candidatus Eiseniibacteriota</taxon>
    </lineage>
</organism>
<dbReference type="InterPro" id="IPR003743">
    <property type="entry name" value="Zf-RING_7"/>
</dbReference>
<dbReference type="Proteomes" id="UP000320913">
    <property type="component" value="Unassembled WGS sequence"/>
</dbReference>
<dbReference type="Gene3D" id="1.10.287.1490">
    <property type="match status" value="1"/>
</dbReference>
<evidence type="ECO:0000313" key="2">
    <source>
        <dbReference type="EMBL" id="TMQ48932.1"/>
    </source>
</evidence>
<evidence type="ECO:0000313" key="4">
    <source>
        <dbReference type="Proteomes" id="UP000316292"/>
    </source>
</evidence>
<dbReference type="Pfam" id="PF02591">
    <property type="entry name" value="Zn_ribbon_9"/>
    <property type="match status" value="1"/>
</dbReference>
<proteinExistence type="predicted"/>
<protein>
    <recommendedName>
        <fullName evidence="1">C4-type zinc ribbon domain-containing protein</fullName>
    </recommendedName>
</protein>
<evidence type="ECO:0000259" key="1">
    <source>
        <dbReference type="Pfam" id="PF02591"/>
    </source>
</evidence>
<sequence length="114" mass="13189">MNTKLQALVALQDLDLMIREAKDPEQATREEELGFPLSGVDKLERTRDRLAKQIDEQLLQRYERMSRRFTRVVVPVEGRVCLGCFMGLPTATRRNIDPGTVEHCENCGRILYRL</sequence>